<dbReference type="Proteomes" id="UP000298663">
    <property type="component" value="Unassembled WGS sequence"/>
</dbReference>
<sequence>MFDYAIVRSIVDALDDVHSLENLRVADLGSDWSRLASRRQRRFVHKVLRLDVHPTGGIGASGYFCAPGFIREVDAWDDGSILDDFDQLEITGETMRFGAYNAEIEEINDALARNQKILHMLQIHGIKSRNTEAVAFLRTLRIPIENLWISQVTIDPSELCDFLHATLSSGCVRRLKIDASECNRCLQKALKIWIQKTPQWVHCELVNLEFADSIQVNAEIIQDFINDWRSGAPRAPVQVFSVLTEGRFLGEALEVMQDHPKHLNAGVFFSYDGHSSCRMTFTSENQK</sequence>
<proteinExistence type="predicted"/>
<evidence type="ECO:0000313" key="1">
    <source>
        <dbReference type="EMBL" id="TKR94226.1"/>
    </source>
</evidence>
<reference evidence="1 2" key="1">
    <citation type="journal article" date="2015" name="Genome Biol.">
        <title>Comparative genomics of Steinernema reveals deeply conserved gene regulatory networks.</title>
        <authorList>
            <person name="Dillman A.R."/>
            <person name="Macchietto M."/>
            <person name="Porter C.F."/>
            <person name="Rogers A."/>
            <person name="Williams B."/>
            <person name="Antoshechkin I."/>
            <person name="Lee M.M."/>
            <person name="Goodwin Z."/>
            <person name="Lu X."/>
            <person name="Lewis E.E."/>
            <person name="Goodrich-Blair H."/>
            <person name="Stock S.P."/>
            <person name="Adams B.J."/>
            <person name="Sternberg P.W."/>
            <person name="Mortazavi A."/>
        </authorList>
    </citation>
    <scope>NUCLEOTIDE SEQUENCE [LARGE SCALE GENOMIC DNA]</scope>
    <source>
        <strain evidence="1 2">ALL</strain>
    </source>
</reference>
<dbReference type="AlphaFoldDB" id="A0A4U5PD28"/>
<dbReference type="EMBL" id="AZBU02000002">
    <property type="protein sequence ID" value="TKR94226.1"/>
    <property type="molecule type" value="Genomic_DNA"/>
</dbReference>
<reference evidence="1 2" key="2">
    <citation type="journal article" date="2019" name="G3 (Bethesda)">
        <title>Hybrid Assembly of the Genome of the Entomopathogenic Nematode Steinernema carpocapsae Identifies the X-Chromosome.</title>
        <authorList>
            <person name="Serra L."/>
            <person name="Macchietto M."/>
            <person name="Macias-Munoz A."/>
            <person name="McGill C.J."/>
            <person name="Rodriguez I.M."/>
            <person name="Rodriguez B."/>
            <person name="Murad R."/>
            <person name="Mortazavi A."/>
        </authorList>
    </citation>
    <scope>NUCLEOTIDE SEQUENCE [LARGE SCALE GENOMIC DNA]</scope>
    <source>
        <strain evidence="1 2">ALL</strain>
    </source>
</reference>
<keyword evidence="2" id="KW-1185">Reference proteome</keyword>
<accession>A0A4U5PD28</accession>
<name>A0A4U5PD28_STECR</name>
<organism evidence="1 2">
    <name type="scientific">Steinernema carpocapsae</name>
    <name type="common">Entomopathogenic nematode</name>
    <dbReference type="NCBI Taxonomy" id="34508"/>
    <lineage>
        <taxon>Eukaryota</taxon>
        <taxon>Metazoa</taxon>
        <taxon>Ecdysozoa</taxon>
        <taxon>Nematoda</taxon>
        <taxon>Chromadorea</taxon>
        <taxon>Rhabditida</taxon>
        <taxon>Tylenchina</taxon>
        <taxon>Panagrolaimomorpha</taxon>
        <taxon>Strongyloidoidea</taxon>
        <taxon>Steinernematidae</taxon>
        <taxon>Steinernema</taxon>
    </lineage>
</organism>
<gene>
    <name evidence="1" type="ORF">L596_008538</name>
</gene>
<dbReference type="OrthoDB" id="10430229at2759"/>
<protein>
    <submittedName>
        <fullName evidence="1">Uncharacterized protein</fullName>
    </submittedName>
</protein>
<evidence type="ECO:0000313" key="2">
    <source>
        <dbReference type="Proteomes" id="UP000298663"/>
    </source>
</evidence>
<comment type="caution">
    <text evidence="1">The sequence shown here is derived from an EMBL/GenBank/DDBJ whole genome shotgun (WGS) entry which is preliminary data.</text>
</comment>